<dbReference type="Proteomes" id="UP000526501">
    <property type="component" value="Unassembled WGS sequence"/>
</dbReference>
<proteinExistence type="inferred from homology"/>
<evidence type="ECO:0000313" key="5">
    <source>
        <dbReference type="EMBL" id="MBC2608241.1"/>
    </source>
</evidence>
<dbReference type="EMBL" id="JACHVC010000013">
    <property type="protein sequence ID" value="MBC2608241.1"/>
    <property type="molecule type" value="Genomic_DNA"/>
</dbReference>
<dbReference type="SUPFAM" id="SSF53448">
    <property type="entry name" value="Nucleotide-diphospho-sugar transferases"/>
    <property type="match status" value="1"/>
</dbReference>
<evidence type="ECO:0000259" key="4">
    <source>
        <dbReference type="Pfam" id="PF00535"/>
    </source>
</evidence>
<accession>A0A7X1EAC0</accession>
<dbReference type="PANTHER" id="PTHR43179:SF12">
    <property type="entry name" value="GALACTOFURANOSYLTRANSFERASE GLFT2"/>
    <property type="match status" value="1"/>
</dbReference>
<evidence type="ECO:0000256" key="2">
    <source>
        <dbReference type="ARBA" id="ARBA00022676"/>
    </source>
</evidence>
<dbReference type="Gene3D" id="3.90.550.10">
    <property type="entry name" value="Spore Coat Polysaccharide Biosynthesis Protein SpsA, Chain A"/>
    <property type="match status" value="1"/>
</dbReference>
<dbReference type="InterPro" id="IPR001173">
    <property type="entry name" value="Glyco_trans_2-like"/>
</dbReference>
<keyword evidence="2" id="KW-0328">Glycosyltransferase</keyword>
<gene>
    <name evidence="5" type="ORF">H5P27_19455</name>
</gene>
<protein>
    <submittedName>
        <fullName evidence="5">Glycosyltransferase family 2 protein</fullName>
    </submittedName>
</protein>
<feature type="domain" description="Glycosyltransferase 2-like" evidence="4">
    <location>
        <begin position="3"/>
        <end position="160"/>
    </location>
</feature>
<name>A0A7X1EAC0_9BACT</name>
<reference evidence="5 6" key="1">
    <citation type="submission" date="2020-07" db="EMBL/GenBank/DDBJ databases">
        <authorList>
            <person name="Feng X."/>
        </authorList>
    </citation>
    <scope>NUCLEOTIDE SEQUENCE [LARGE SCALE GENOMIC DNA]</scope>
    <source>
        <strain evidence="5 6">JCM23202</strain>
    </source>
</reference>
<dbReference type="GO" id="GO:0016757">
    <property type="term" value="F:glycosyltransferase activity"/>
    <property type="evidence" value="ECO:0007669"/>
    <property type="project" value="UniProtKB-KW"/>
</dbReference>
<keyword evidence="6" id="KW-1185">Reference proteome</keyword>
<dbReference type="RefSeq" id="WP_185662091.1">
    <property type="nucleotide sequence ID" value="NZ_CAWPOO010000013.1"/>
</dbReference>
<comment type="similarity">
    <text evidence="1">Belongs to the glycosyltransferase 2 family.</text>
</comment>
<evidence type="ECO:0000256" key="1">
    <source>
        <dbReference type="ARBA" id="ARBA00006739"/>
    </source>
</evidence>
<dbReference type="PANTHER" id="PTHR43179">
    <property type="entry name" value="RHAMNOSYLTRANSFERASE WBBL"/>
    <property type="match status" value="1"/>
</dbReference>
<evidence type="ECO:0000313" key="6">
    <source>
        <dbReference type="Proteomes" id="UP000526501"/>
    </source>
</evidence>
<keyword evidence="3 5" id="KW-0808">Transferase</keyword>
<sequence length="299" mass="34380">MISVVIPSYNRCESMITLLNDLRKQRGVEFEVIVVDDKSPDDSYTRLKEAFPDVDVTINEKNGGPCVTRNAGIKRAKYDIIVGFDSDVSIPDPDCLAKILAEFEKYPDVAALAIRLKQPNEVDEDFARWWHPHPIEKTVETPFLTPYFSGTGYAFKKEPLLKAGAFPEILYMAYEENELAYRFLNLGEKILYTPIPWVVHHENQVARRSEVREFYRHRNQILMSVQCFSLGKSLAFVLPRTVYAFLDGLRNKSLGSYFKSLKSAYALAKIRRKTRDPLTRETWAYIDHISKNVVTPESS</sequence>
<organism evidence="5 6">
    <name type="scientific">Pelagicoccus albus</name>
    <dbReference type="NCBI Taxonomy" id="415222"/>
    <lineage>
        <taxon>Bacteria</taxon>
        <taxon>Pseudomonadati</taxon>
        <taxon>Verrucomicrobiota</taxon>
        <taxon>Opitutia</taxon>
        <taxon>Puniceicoccales</taxon>
        <taxon>Pelagicoccaceae</taxon>
        <taxon>Pelagicoccus</taxon>
    </lineage>
</organism>
<comment type="caution">
    <text evidence="5">The sequence shown here is derived from an EMBL/GenBank/DDBJ whole genome shotgun (WGS) entry which is preliminary data.</text>
</comment>
<dbReference type="InterPro" id="IPR029044">
    <property type="entry name" value="Nucleotide-diphossugar_trans"/>
</dbReference>
<dbReference type="AlphaFoldDB" id="A0A7X1EAC0"/>
<dbReference type="Pfam" id="PF00535">
    <property type="entry name" value="Glycos_transf_2"/>
    <property type="match status" value="1"/>
</dbReference>
<evidence type="ECO:0000256" key="3">
    <source>
        <dbReference type="ARBA" id="ARBA00022679"/>
    </source>
</evidence>